<sequence length="474" mass="52044">MPGLGSQARFIAHTSSFTEIDLESTQGYLLKRLKNEVARVHRHEAQSFYPSVYVETSGFVLMDWRVADLNLSDIPTPELEAAAQQACARMVRSVSLKPPKDASRVSFMETHVGCAAVLIVQHLTRPEGGKPLLDCHSYQRCVLILRSAVKLALYRPVQASNVPLMPYDGCEVLYGRAGLLYGLLFLRSNITAEIDLDGPLSGDIKALTSFDTLRKVVDDVIDRGTMGAEVTRPPGVTPSMWPPLMWSWHHKLYLGAAHGVAGILQMIVSCPLDTIAAHIPIILQTVEWLLHVQCEDGNWSSKASEGPPTERQEWCHGAPGLVILFSTILKRAAELSVSPGLQSRLKSAVHRASDLIYAEGFLKKGVGLCHGVSGSVFALLAASDTLDGHDKDLLPERFYQAVHLAVLGSHWHGMTRRGELRRPDAPYSLYEGLSGLCTAYAAILERITPDGEWRGLGSAFRGMPGYDDVMIQMR</sequence>
<reference evidence="1" key="2">
    <citation type="journal article" date="2020" name="Nat. Commun.">
        <title>Large-scale genome sequencing of mycorrhizal fungi provides insights into the early evolution of symbiotic traits.</title>
        <authorList>
            <person name="Miyauchi S."/>
            <person name="Kiss E."/>
            <person name="Kuo A."/>
            <person name="Drula E."/>
            <person name="Kohler A."/>
            <person name="Sanchez-Garcia M."/>
            <person name="Morin E."/>
            <person name="Andreopoulos B."/>
            <person name="Barry K.W."/>
            <person name="Bonito G."/>
            <person name="Buee M."/>
            <person name="Carver A."/>
            <person name="Chen C."/>
            <person name="Cichocki N."/>
            <person name="Clum A."/>
            <person name="Culley D."/>
            <person name="Crous P.W."/>
            <person name="Fauchery L."/>
            <person name="Girlanda M."/>
            <person name="Hayes R.D."/>
            <person name="Keri Z."/>
            <person name="LaButti K."/>
            <person name="Lipzen A."/>
            <person name="Lombard V."/>
            <person name="Magnuson J."/>
            <person name="Maillard F."/>
            <person name="Murat C."/>
            <person name="Nolan M."/>
            <person name="Ohm R.A."/>
            <person name="Pangilinan J."/>
            <person name="Pereira M.F."/>
            <person name="Perotto S."/>
            <person name="Peter M."/>
            <person name="Pfister S."/>
            <person name="Riley R."/>
            <person name="Sitrit Y."/>
            <person name="Stielow J.B."/>
            <person name="Szollosi G."/>
            <person name="Zifcakova L."/>
            <person name="Stursova M."/>
            <person name="Spatafora J.W."/>
            <person name="Tedersoo L."/>
            <person name="Vaario L.M."/>
            <person name="Yamada A."/>
            <person name="Yan M."/>
            <person name="Wang P."/>
            <person name="Xu J."/>
            <person name="Bruns T."/>
            <person name="Baldrian P."/>
            <person name="Vilgalys R."/>
            <person name="Dunand C."/>
            <person name="Henrissat B."/>
            <person name="Grigoriev I.V."/>
            <person name="Hibbett D."/>
            <person name="Nagy L.G."/>
            <person name="Martin F.M."/>
        </authorList>
    </citation>
    <scope>NUCLEOTIDE SEQUENCE</scope>
    <source>
        <strain evidence="1">P2</strain>
    </source>
</reference>
<protein>
    <submittedName>
        <fullName evidence="1">Uncharacterized protein</fullName>
    </submittedName>
</protein>
<keyword evidence="2" id="KW-1185">Reference proteome</keyword>
<evidence type="ECO:0000313" key="2">
    <source>
        <dbReference type="Proteomes" id="UP000886501"/>
    </source>
</evidence>
<proteinExistence type="predicted"/>
<evidence type="ECO:0000313" key="1">
    <source>
        <dbReference type="EMBL" id="KAF9647621.1"/>
    </source>
</evidence>
<dbReference type="EMBL" id="MU118029">
    <property type="protein sequence ID" value="KAF9647621.1"/>
    <property type="molecule type" value="Genomic_DNA"/>
</dbReference>
<dbReference type="Proteomes" id="UP000886501">
    <property type="component" value="Unassembled WGS sequence"/>
</dbReference>
<name>A0ACB6ZDZ4_THEGA</name>
<reference evidence="1" key="1">
    <citation type="submission" date="2019-10" db="EMBL/GenBank/DDBJ databases">
        <authorList>
            <consortium name="DOE Joint Genome Institute"/>
            <person name="Kuo A."/>
            <person name="Miyauchi S."/>
            <person name="Kiss E."/>
            <person name="Drula E."/>
            <person name="Kohler A."/>
            <person name="Sanchez-Garcia M."/>
            <person name="Andreopoulos B."/>
            <person name="Barry K.W."/>
            <person name="Bonito G."/>
            <person name="Buee M."/>
            <person name="Carver A."/>
            <person name="Chen C."/>
            <person name="Cichocki N."/>
            <person name="Clum A."/>
            <person name="Culley D."/>
            <person name="Crous P.W."/>
            <person name="Fauchery L."/>
            <person name="Girlanda M."/>
            <person name="Hayes R."/>
            <person name="Keri Z."/>
            <person name="Labutti K."/>
            <person name="Lipzen A."/>
            <person name="Lombard V."/>
            <person name="Magnuson J."/>
            <person name="Maillard F."/>
            <person name="Morin E."/>
            <person name="Murat C."/>
            <person name="Nolan M."/>
            <person name="Ohm R."/>
            <person name="Pangilinan J."/>
            <person name="Pereira M."/>
            <person name="Perotto S."/>
            <person name="Peter M."/>
            <person name="Riley R."/>
            <person name="Sitrit Y."/>
            <person name="Stielow B."/>
            <person name="Szollosi G."/>
            <person name="Zifcakova L."/>
            <person name="Stursova M."/>
            <person name="Spatafora J.W."/>
            <person name="Tedersoo L."/>
            <person name="Vaario L.-M."/>
            <person name="Yamada A."/>
            <person name="Yan M."/>
            <person name="Wang P."/>
            <person name="Xu J."/>
            <person name="Bruns T."/>
            <person name="Baldrian P."/>
            <person name="Vilgalys R."/>
            <person name="Henrissat B."/>
            <person name="Grigoriev I.V."/>
            <person name="Hibbett D."/>
            <person name="Nagy L.G."/>
            <person name="Martin F.M."/>
        </authorList>
    </citation>
    <scope>NUCLEOTIDE SEQUENCE</scope>
    <source>
        <strain evidence="1">P2</strain>
    </source>
</reference>
<comment type="caution">
    <text evidence="1">The sequence shown here is derived from an EMBL/GenBank/DDBJ whole genome shotgun (WGS) entry which is preliminary data.</text>
</comment>
<organism evidence="1 2">
    <name type="scientific">Thelephora ganbajun</name>
    <name type="common">Ganba fungus</name>
    <dbReference type="NCBI Taxonomy" id="370292"/>
    <lineage>
        <taxon>Eukaryota</taxon>
        <taxon>Fungi</taxon>
        <taxon>Dikarya</taxon>
        <taxon>Basidiomycota</taxon>
        <taxon>Agaricomycotina</taxon>
        <taxon>Agaricomycetes</taxon>
        <taxon>Thelephorales</taxon>
        <taxon>Thelephoraceae</taxon>
        <taxon>Thelephora</taxon>
    </lineage>
</organism>
<gene>
    <name evidence="1" type="ORF">BDM02DRAFT_2534148</name>
</gene>
<accession>A0ACB6ZDZ4</accession>